<dbReference type="PANTHER" id="PTHR42928">
    <property type="entry name" value="TRICARBOXYLATE-BINDING PROTEIN"/>
    <property type="match status" value="1"/>
</dbReference>
<evidence type="ECO:0000256" key="1">
    <source>
        <dbReference type="ARBA" id="ARBA00006987"/>
    </source>
</evidence>
<gene>
    <name evidence="3" type="ORF">SAMN06296008_11311</name>
</gene>
<evidence type="ECO:0000313" key="4">
    <source>
        <dbReference type="Proteomes" id="UP000192708"/>
    </source>
</evidence>
<organism evidence="3 4">
    <name type="scientific">Polynucleobacter kasalickyi</name>
    <dbReference type="NCBI Taxonomy" id="1938817"/>
    <lineage>
        <taxon>Bacteria</taxon>
        <taxon>Pseudomonadati</taxon>
        <taxon>Pseudomonadota</taxon>
        <taxon>Betaproteobacteria</taxon>
        <taxon>Burkholderiales</taxon>
        <taxon>Burkholderiaceae</taxon>
        <taxon>Polynucleobacter</taxon>
    </lineage>
</organism>
<dbReference type="STRING" id="1938817.SAMN06296008_11311"/>
<evidence type="ECO:0000313" key="3">
    <source>
        <dbReference type="EMBL" id="SMC71648.1"/>
    </source>
</evidence>
<feature type="signal peptide" evidence="2">
    <location>
        <begin position="1"/>
        <end position="28"/>
    </location>
</feature>
<keyword evidence="2" id="KW-0732">Signal</keyword>
<dbReference type="InterPro" id="IPR005064">
    <property type="entry name" value="BUG"/>
</dbReference>
<dbReference type="OrthoDB" id="8678477at2"/>
<keyword evidence="3" id="KW-0675">Receptor</keyword>
<sequence length="327" mass="35339">MNQLRKLLRTLVSLQVFACIVVSWNSSAQSYPTKPVKIIVPFAAGGPADNYARFMAQRLQDELKQSFIVEDRPGAGSIIGTDFAAKSPSDGYTLLMMSNTQTVNESLIPNKPFTLMKDFVGVAPINFSDLILVVNPSVPVKNVPELIALAKAKPGKLNFASSGNGTPYHMAGELFNALAGVNITHIPYKGSSGARTDVIGGQVDMMFDAVTTMNEFVKENKVRALATSGKTRSNITPNIPTVAEDGVPKFETTIWLGIMAPKGTPVEIVNLLNTAIRKIISSQEVRDAWAKQGAAPLLMSPSDFNKYLEADIQKWAAIVKSAQIKPD</sequence>
<keyword evidence="4" id="KW-1185">Reference proteome</keyword>
<dbReference type="EMBL" id="FWXJ01000013">
    <property type="protein sequence ID" value="SMC71648.1"/>
    <property type="molecule type" value="Genomic_DNA"/>
</dbReference>
<evidence type="ECO:0000256" key="2">
    <source>
        <dbReference type="SAM" id="SignalP"/>
    </source>
</evidence>
<dbReference type="Gene3D" id="3.40.190.150">
    <property type="entry name" value="Bordetella uptake gene, domain 1"/>
    <property type="match status" value="1"/>
</dbReference>
<feature type="chain" id="PRO_5013003776" evidence="2">
    <location>
        <begin position="29"/>
        <end position="327"/>
    </location>
</feature>
<proteinExistence type="inferred from homology"/>
<dbReference type="InterPro" id="IPR042100">
    <property type="entry name" value="Bug_dom1"/>
</dbReference>
<comment type="similarity">
    <text evidence="1">Belongs to the UPF0065 (bug) family.</text>
</comment>
<protein>
    <submittedName>
        <fullName evidence="3">Tripartite-type tricarboxylate transporter, receptor component TctC</fullName>
    </submittedName>
</protein>
<dbReference type="AlphaFoldDB" id="A0A1W2BGS1"/>
<dbReference type="CDD" id="cd13578">
    <property type="entry name" value="PBP2_Bug27"/>
    <property type="match status" value="1"/>
</dbReference>
<dbReference type="RefSeq" id="WP_084284954.1">
    <property type="nucleotide sequence ID" value="NZ_FWXJ01000013.1"/>
</dbReference>
<accession>A0A1W2BGS1</accession>
<dbReference type="PIRSF" id="PIRSF017082">
    <property type="entry name" value="YflP"/>
    <property type="match status" value="1"/>
</dbReference>
<dbReference type="SUPFAM" id="SSF53850">
    <property type="entry name" value="Periplasmic binding protein-like II"/>
    <property type="match status" value="1"/>
</dbReference>
<dbReference type="Gene3D" id="3.40.190.10">
    <property type="entry name" value="Periplasmic binding protein-like II"/>
    <property type="match status" value="1"/>
</dbReference>
<dbReference type="Pfam" id="PF03401">
    <property type="entry name" value="TctC"/>
    <property type="match status" value="1"/>
</dbReference>
<reference evidence="3 4" key="1">
    <citation type="submission" date="2017-04" db="EMBL/GenBank/DDBJ databases">
        <authorList>
            <person name="Afonso C.L."/>
            <person name="Miller P.J."/>
            <person name="Scott M.A."/>
            <person name="Spackman E."/>
            <person name="Goraichik I."/>
            <person name="Dimitrov K.M."/>
            <person name="Suarez D.L."/>
            <person name="Swayne D.E."/>
        </authorList>
    </citation>
    <scope>NUCLEOTIDE SEQUENCE [LARGE SCALE GENOMIC DNA]</scope>
    <source>
        <strain evidence="3 4">VK13</strain>
    </source>
</reference>
<dbReference type="PANTHER" id="PTHR42928:SF5">
    <property type="entry name" value="BLR1237 PROTEIN"/>
    <property type="match status" value="1"/>
</dbReference>
<dbReference type="Proteomes" id="UP000192708">
    <property type="component" value="Unassembled WGS sequence"/>
</dbReference>
<name>A0A1W2BGS1_9BURK</name>